<reference evidence="3" key="1">
    <citation type="journal article" date="2019" name="Int. J. Syst. Evol. Microbiol.">
        <title>The Global Catalogue of Microorganisms (GCM) 10K type strain sequencing project: providing services to taxonomists for standard genome sequencing and annotation.</title>
        <authorList>
            <consortium name="The Broad Institute Genomics Platform"/>
            <consortium name="The Broad Institute Genome Sequencing Center for Infectious Disease"/>
            <person name="Wu L."/>
            <person name="Ma J."/>
        </authorList>
    </citation>
    <scope>NUCLEOTIDE SEQUENCE [LARGE SCALE GENOMIC DNA]</scope>
    <source>
        <strain evidence="3">CGMCC 1.12766</strain>
    </source>
</reference>
<organism evidence="2 3">
    <name type="scientific">Glycocaulis albus</name>
    <dbReference type="NCBI Taxonomy" id="1382801"/>
    <lineage>
        <taxon>Bacteria</taxon>
        <taxon>Pseudomonadati</taxon>
        <taxon>Pseudomonadota</taxon>
        <taxon>Alphaproteobacteria</taxon>
        <taxon>Maricaulales</taxon>
        <taxon>Maricaulaceae</taxon>
        <taxon>Glycocaulis</taxon>
    </lineage>
</organism>
<dbReference type="NCBIfam" id="NF002542">
    <property type="entry name" value="PRK02101.1-3"/>
    <property type="match status" value="1"/>
</dbReference>
<dbReference type="PANTHER" id="PTHR30283">
    <property type="entry name" value="PEROXIDE STRESS RESPONSE PROTEIN YAAA"/>
    <property type="match status" value="1"/>
</dbReference>
<dbReference type="Pfam" id="PF03883">
    <property type="entry name" value="H2O2_YaaD"/>
    <property type="match status" value="1"/>
</dbReference>
<protein>
    <recommendedName>
        <fullName evidence="1">UPF0246 protein GCM10007420_17530</fullName>
    </recommendedName>
</protein>
<dbReference type="InterPro" id="IPR005583">
    <property type="entry name" value="YaaA"/>
</dbReference>
<evidence type="ECO:0000256" key="1">
    <source>
        <dbReference type="HAMAP-Rule" id="MF_00652"/>
    </source>
</evidence>
<dbReference type="HAMAP" id="MF_00652">
    <property type="entry name" value="UPF0246"/>
    <property type="match status" value="1"/>
</dbReference>
<keyword evidence="3" id="KW-1185">Reference proteome</keyword>
<dbReference type="RefSeq" id="WP_188452199.1">
    <property type="nucleotide sequence ID" value="NZ_BMFS01000007.1"/>
</dbReference>
<dbReference type="PANTHER" id="PTHR30283:SF4">
    <property type="entry name" value="PEROXIDE STRESS RESISTANCE PROTEIN YAAA"/>
    <property type="match status" value="1"/>
</dbReference>
<comment type="similarity">
    <text evidence="1">Belongs to the UPF0246 family.</text>
</comment>
<accession>A0ABQ1XSB2</accession>
<gene>
    <name evidence="2" type="ORF">GCM10007420_17530</name>
</gene>
<name>A0ABQ1XSB2_9PROT</name>
<dbReference type="EMBL" id="BMFS01000007">
    <property type="protein sequence ID" value="GGH01850.1"/>
    <property type="molecule type" value="Genomic_DNA"/>
</dbReference>
<comment type="caution">
    <text evidence="2">The sequence shown here is derived from an EMBL/GenBank/DDBJ whole genome shotgun (WGS) entry which is preliminary data.</text>
</comment>
<dbReference type="Proteomes" id="UP000648722">
    <property type="component" value="Unassembled WGS sequence"/>
</dbReference>
<evidence type="ECO:0000313" key="3">
    <source>
        <dbReference type="Proteomes" id="UP000648722"/>
    </source>
</evidence>
<evidence type="ECO:0000313" key="2">
    <source>
        <dbReference type="EMBL" id="GGH01850.1"/>
    </source>
</evidence>
<sequence length="260" mass="29284">MLILLSPAKQLDFEPARPELETSRPELLKRTEELSKTTSKLSRTQLRQLMDISDDLAALNVERFKAFDPGAKDGKAAALAFAGEVYRGLDAASLSKDDLEWAQGRLRILSGLYGALRPLDAIQPYRLEMGTRLKTKKGANLYEFWGDDIAAELARTLEGHAHRVIVNLASNEYAKAARLPKMKSRVITVDFKEEKDGKLRALMVYAKKARGMMARWIIENRIEDPDQLSRFNVEGYRLDKAGSTPDRLLFARPQPPLKKG</sequence>
<proteinExistence type="inferred from homology"/>